<feature type="transmembrane region" description="Helical" evidence="1">
    <location>
        <begin position="6"/>
        <end position="27"/>
    </location>
</feature>
<accession>A0A4V6Z1E4</accession>
<keyword evidence="1" id="KW-0812">Transmembrane</keyword>
<organism evidence="2 3">
    <name type="scientific">Hathewaya histolytica</name>
    <name type="common">Clostridium histolyticum</name>
    <dbReference type="NCBI Taxonomy" id="1498"/>
    <lineage>
        <taxon>Bacteria</taxon>
        <taxon>Bacillati</taxon>
        <taxon>Bacillota</taxon>
        <taxon>Clostridia</taxon>
        <taxon>Eubacteriales</taxon>
        <taxon>Clostridiaceae</taxon>
        <taxon>Hathewaya</taxon>
    </lineage>
</organism>
<dbReference type="InterPro" id="IPR024405">
    <property type="entry name" value="Phage_BhlA/UviB"/>
</dbReference>
<dbReference type="EMBL" id="LR590481">
    <property type="protein sequence ID" value="VTQ93727.1"/>
    <property type="molecule type" value="Genomic_DNA"/>
</dbReference>
<dbReference type="OrthoDB" id="2680433at2"/>
<name>A0A4V6Z1E4_HATHI</name>
<dbReference type="Pfam" id="PF10960">
    <property type="entry name" value="Holin_BhlA"/>
    <property type="match status" value="1"/>
</dbReference>
<keyword evidence="3" id="KW-1185">Reference proteome</keyword>
<reference evidence="2 3" key="1">
    <citation type="submission" date="2019-05" db="EMBL/GenBank/DDBJ databases">
        <authorList>
            <consortium name="Pathogen Informatics"/>
        </authorList>
    </citation>
    <scope>NUCLEOTIDE SEQUENCE [LARGE SCALE GENOMIC DNA]</scope>
    <source>
        <strain evidence="2 3">NCTC503</strain>
    </source>
</reference>
<sequence length="67" mass="7933">MENQILKYLLTQGAFAGLFTYLLFYVLKENSNRENNYQNIIQKLTDKFNLLDDVSKKVDKIKETLDK</sequence>
<dbReference type="RefSeq" id="WP_138210729.1">
    <property type="nucleotide sequence ID" value="NZ_CBCRUQ010000024.1"/>
</dbReference>
<gene>
    <name evidence="2" type="primary">uviB</name>
    <name evidence="2" type="ORF">NCTC503_02169</name>
</gene>
<dbReference type="AlphaFoldDB" id="A0A4V6Z1E4"/>
<evidence type="ECO:0000256" key="1">
    <source>
        <dbReference type="SAM" id="Phobius"/>
    </source>
</evidence>
<evidence type="ECO:0000313" key="3">
    <source>
        <dbReference type="Proteomes" id="UP000308489"/>
    </source>
</evidence>
<dbReference type="Proteomes" id="UP000308489">
    <property type="component" value="Chromosome 1"/>
</dbReference>
<proteinExistence type="predicted"/>
<protein>
    <submittedName>
        <fullName evidence="2">Bacteriocin UviB</fullName>
    </submittedName>
</protein>
<evidence type="ECO:0000313" key="2">
    <source>
        <dbReference type="EMBL" id="VTQ93727.1"/>
    </source>
</evidence>
<keyword evidence="1" id="KW-0472">Membrane</keyword>
<keyword evidence="1" id="KW-1133">Transmembrane helix</keyword>
<dbReference type="KEGG" id="hhw:NCTC503_02169"/>